<protein>
    <recommendedName>
        <fullName evidence="3">Calcineurin-like phosphoesterase family protein</fullName>
    </recommendedName>
</protein>
<keyword evidence="2" id="KW-1185">Reference proteome</keyword>
<dbReference type="RefSeq" id="WP_308993917.1">
    <property type="nucleotide sequence ID" value="NZ_CP155618.1"/>
</dbReference>
<dbReference type="Proteomes" id="UP001224325">
    <property type="component" value="Chromosome"/>
</dbReference>
<evidence type="ECO:0000313" key="1">
    <source>
        <dbReference type="EMBL" id="XBL13447.1"/>
    </source>
</evidence>
<dbReference type="KEGG" id="mlil:QLS71_014100"/>
<name>A0AAU7EEI7_9FLAO</name>
<organism evidence="1 2">
    <name type="scientific">Mariniflexile litorale</name>
    <dbReference type="NCBI Taxonomy" id="3045158"/>
    <lineage>
        <taxon>Bacteria</taxon>
        <taxon>Pseudomonadati</taxon>
        <taxon>Bacteroidota</taxon>
        <taxon>Flavobacteriia</taxon>
        <taxon>Flavobacteriales</taxon>
        <taxon>Flavobacteriaceae</taxon>
        <taxon>Mariniflexile</taxon>
    </lineage>
</organism>
<dbReference type="InterPro" id="IPR029052">
    <property type="entry name" value="Metallo-depent_PP-like"/>
</dbReference>
<sequence length="396" mass="46208">MLPTYAIPDASYLVEFTPNVWLLALDANVYLPKDTINNNALDPMNYKGASIGYNNVINHKTHLINWVKTITKEAKRLNKTLIAFSHYPMVDFNDDASENLKSFFDGNKWQLERVPEEKVAQLFADAGITIHIAGHMHINDTGVRTFPKGKSLVNIQTPSIAAYIPGYKILKIKPSNQIEVNTVTINSVPNFNNLFSLYEKEYNYLKQHKKPVWNHDILKTDSYRDFTMFHLKKLVRIRFLEDDWVPQFKDFMLNVTGEDLLLLPFLDSEVEFNTFINHKSLYKSNWKQAKTKAKLALKETDYTFQDFKSWNGFDIIFDFYRVRNADILAVNDIGAKQIALYKWLFKNYKNNLTYKNTDLNKQKLLEFYHIFYQFLNGAPSNNFIIDYNTGALKNLD</sequence>
<evidence type="ECO:0008006" key="3">
    <source>
        <dbReference type="Google" id="ProtNLM"/>
    </source>
</evidence>
<dbReference type="Gene3D" id="3.60.21.10">
    <property type="match status" value="1"/>
</dbReference>
<dbReference type="AlphaFoldDB" id="A0AAU7EEI7"/>
<evidence type="ECO:0000313" key="2">
    <source>
        <dbReference type="Proteomes" id="UP001224325"/>
    </source>
</evidence>
<reference evidence="1" key="1">
    <citation type="submission" date="2024-04" db="EMBL/GenBank/DDBJ databases">
        <title>Mariniflexile litorale, isolated from the shallow sediments of the Sea of Japan.</title>
        <authorList>
            <person name="Romanenko L."/>
            <person name="Isaeva M."/>
        </authorList>
    </citation>
    <scope>NUCLEOTIDE SEQUENCE [LARGE SCALE GENOMIC DNA]</scope>
    <source>
        <strain evidence="1">KMM 9835</strain>
    </source>
</reference>
<dbReference type="SUPFAM" id="SSF56300">
    <property type="entry name" value="Metallo-dependent phosphatases"/>
    <property type="match status" value="1"/>
</dbReference>
<gene>
    <name evidence="1" type="ORF">QLS71_014100</name>
</gene>
<accession>A0AAU7EEI7</accession>
<proteinExistence type="predicted"/>
<dbReference type="EMBL" id="CP155618">
    <property type="protein sequence ID" value="XBL13447.1"/>
    <property type="molecule type" value="Genomic_DNA"/>
</dbReference>